<proteinExistence type="predicted"/>
<organism evidence="5 6">
    <name type="scientific">Lapillicoccus jejuensis</name>
    <dbReference type="NCBI Taxonomy" id="402171"/>
    <lineage>
        <taxon>Bacteria</taxon>
        <taxon>Bacillati</taxon>
        <taxon>Actinomycetota</taxon>
        <taxon>Actinomycetes</taxon>
        <taxon>Micrococcales</taxon>
        <taxon>Intrasporangiaceae</taxon>
        <taxon>Lapillicoccus</taxon>
    </lineage>
</organism>
<protein>
    <submittedName>
        <fullName evidence="5">G/U mismatch-specific uracil-DNA glycosylase</fullName>
    </submittedName>
</protein>
<evidence type="ECO:0000259" key="4">
    <source>
        <dbReference type="Pfam" id="PF03167"/>
    </source>
</evidence>
<dbReference type="AlphaFoldDB" id="A0A542E5L0"/>
<feature type="domain" description="Uracil-DNA glycosylase-like" evidence="4">
    <location>
        <begin position="20"/>
        <end position="172"/>
    </location>
</feature>
<keyword evidence="2" id="KW-0378">Hydrolase</keyword>
<reference evidence="5 6" key="1">
    <citation type="submission" date="2019-06" db="EMBL/GenBank/DDBJ databases">
        <title>Sequencing the genomes of 1000 actinobacteria strains.</title>
        <authorList>
            <person name="Klenk H.-P."/>
        </authorList>
    </citation>
    <scope>NUCLEOTIDE SEQUENCE [LARGE SCALE GENOMIC DNA]</scope>
    <source>
        <strain evidence="5 6">DSM 18607</strain>
    </source>
</reference>
<name>A0A542E5L0_9MICO</name>
<evidence type="ECO:0000256" key="3">
    <source>
        <dbReference type="ARBA" id="ARBA00023204"/>
    </source>
</evidence>
<accession>A0A542E5L0</accession>
<evidence type="ECO:0000256" key="2">
    <source>
        <dbReference type="ARBA" id="ARBA00022801"/>
    </source>
</evidence>
<keyword evidence="1" id="KW-0227">DNA damage</keyword>
<dbReference type="InterPro" id="IPR005122">
    <property type="entry name" value="Uracil-DNA_glycosylase-like"/>
</dbReference>
<dbReference type="GO" id="GO:0008263">
    <property type="term" value="F:pyrimidine-specific mismatch base pair DNA N-glycosylase activity"/>
    <property type="evidence" value="ECO:0007669"/>
    <property type="project" value="TreeGrafter"/>
</dbReference>
<dbReference type="Gene3D" id="3.40.470.10">
    <property type="entry name" value="Uracil-DNA glycosylase-like domain"/>
    <property type="match status" value="1"/>
</dbReference>
<keyword evidence="6" id="KW-1185">Reference proteome</keyword>
<dbReference type="PANTHER" id="PTHR12159">
    <property type="entry name" value="G/T AND G/U MISMATCH-SPECIFIC DNA GLYCOSYLASE"/>
    <property type="match status" value="1"/>
</dbReference>
<dbReference type="GO" id="GO:0004844">
    <property type="term" value="F:uracil DNA N-glycosylase activity"/>
    <property type="evidence" value="ECO:0007669"/>
    <property type="project" value="TreeGrafter"/>
</dbReference>
<sequence length="193" mass="21197">MTSGYDARVTGSPDTSLLRPGLRLVIAGTVGRAYRPDRYYAGPGNRFWELLEGSGLVPVRLDPDRADELPAHGVGLTDLVTERVQRPREEPEVVIHRAPFDRAVRRVRPRVVAFVSKTAATWYARGAGQRLPRGYGELSWTVAGVPAFVLPGPSGANNGMPVQLRLALWTDLADYLEHLEHLEAQDHTADGLP</sequence>
<evidence type="ECO:0000256" key="1">
    <source>
        <dbReference type="ARBA" id="ARBA00022763"/>
    </source>
</evidence>
<dbReference type="SUPFAM" id="SSF52141">
    <property type="entry name" value="Uracil-DNA glycosylase-like"/>
    <property type="match status" value="1"/>
</dbReference>
<dbReference type="Proteomes" id="UP000317893">
    <property type="component" value="Unassembled WGS sequence"/>
</dbReference>
<gene>
    <name evidence="5" type="ORF">FB458_3693</name>
</gene>
<comment type="caution">
    <text evidence="5">The sequence shown here is derived from an EMBL/GenBank/DDBJ whole genome shotgun (WGS) entry which is preliminary data.</text>
</comment>
<keyword evidence="3" id="KW-0234">DNA repair</keyword>
<evidence type="ECO:0000313" key="5">
    <source>
        <dbReference type="EMBL" id="TQJ10564.1"/>
    </source>
</evidence>
<dbReference type="InterPro" id="IPR015637">
    <property type="entry name" value="MUG/TDG"/>
</dbReference>
<dbReference type="InterPro" id="IPR036895">
    <property type="entry name" value="Uracil-DNA_glycosylase-like_sf"/>
</dbReference>
<dbReference type="EMBL" id="VFMN01000001">
    <property type="protein sequence ID" value="TQJ10564.1"/>
    <property type="molecule type" value="Genomic_DNA"/>
</dbReference>
<dbReference type="PANTHER" id="PTHR12159:SF9">
    <property type="entry name" value="G_T MISMATCH-SPECIFIC THYMINE DNA GLYCOSYLASE"/>
    <property type="match status" value="1"/>
</dbReference>
<evidence type="ECO:0000313" key="6">
    <source>
        <dbReference type="Proteomes" id="UP000317893"/>
    </source>
</evidence>
<dbReference type="GO" id="GO:0006285">
    <property type="term" value="P:base-excision repair, AP site formation"/>
    <property type="evidence" value="ECO:0007669"/>
    <property type="project" value="InterPro"/>
</dbReference>
<dbReference type="RefSeq" id="WP_170185738.1">
    <property type="nucleotide sequence ID" value="NZ_BAAAPR010000012.1"/>
</dbReference>
<dbReference type="Pfam" id="PF03167">
    <property type="entry name" value="UDG"/>
    <property type="match status" value="1"/>
</dbReference>